<dbReference type="Proteomes" id="UP000017396">
    <property type="component" value="Chromosome"/>
</dbReference>
<dbReference type="EMBL" id="CP003587">
    <property type="protein sequence ID" value="AGY58247.1"/>
    <property type="molecule type" value="Genomic_DNA"/>
</dbReference>
<reference evidence="1 2" key="1">
    <citation type="journal article" date="2013" name="PLoS ONE">
        <title>Cultivation and Complete Genome Sequencing of Gloeobacter kilaueensis sp. nov., from a Lava Cave in Kilauea Caldera, Hawai'i.</title>
        <authorList>
            <person name="Saw J.H."/>
            <person name="Schatz M."/>
            <person name="Brown M.V."/>
            <person name="Kunkel D.D."/>
            <person name="Foster J.S."/>
            <person name="Shick H."/>
            <person name="Christensen S."/>
            <person name="Hou S."/>
            <person name="Wan X."/>
            <person name="Donachie S.P."/>
        </authorList>
    </citation>
    <scope>NUCLEOTIDE SEQUENCE [LARGE SCALE GENOMIC DNA]</scope>
    <source>
        <strain evidence="2">JS</strain>
    </source>
</reference>
<keyword evidence="2" id="KW-1185">Reference proteome</keyword>
<evidence type="ECO:0000313" key="2">
    <source>
        <dbReference type="Proteomes" id="UP000017396"/>
    </source>
</evidence>
<dbReference type="KEGG" id="glj:GKIL_2001"/>
<name>U5QGZ4_GLOK1</name>
<dbReference type="AlphaFoldDB" id="U5QGZ4"/>
<dbReference type="HOGENOM" id="CLU_179249_2_0_3"/>
<gene>
    <name evidence="1" type="ORF">GKIL_2001</name>
</gene>
<dbReference type="STRING" id="1183438.GKIL_2001"/>
<sequence>MPLKPDALPLLEALAWQCGGIEHLEPEDQLRLYERNWRFRGVLAEPSSDELQYIRALAEYFHSDLALAI</sequence>
<protein>
    <submittedName>
        <fullName evidence="1">Uncharacterized protein</fullName>
    </submittedName>
</protein>
<evidence type="ECO:0000313" key="1">
    <source>
        <dbReference type="EMBL" id="AGY58247.1"/>
    </source>
</evidence>
<organism evidence="1 2">
    <name type="scientific">Gloeobacter kilaueensis (strain ATCC BAA-2537 / CCAP 1431/1 / ULC 316 / JS1)</name>
    <dbReference type="NCBI Taxonomy" id="1183438"/>
    <lineage>
        <taxon>Bacteria</taxon>
        <taxon>Bacillati</taxon>
        <taxon>Cyanobacteriota</taxon>
        <taxon>Cyanophyceae</taxon>
        <taxon>Gloeobacterales</taxon>
        <taxon>Gloeobacteraceae</taxon>
        <taxon>Gloeobacter</taxon>
    </lineage>
</organism>
<proteinExistence type="predicted"/>
<accession>U5QGZ4</accession>